<comment type="caution">
    <text evidence="1">The sequence shown here is derived from an EMBL/GenBank/DDBJ whole genome shotgun (WGS) entry which is preliminary data.</text>
</comment>
<organism evidence="1 2">
    <name type="scientific">Bacteriovorax antarcticus</name>
    <dbReference type="NCBI Taxonomy" id="3088717"/>
    <lineage>
        <taxon>Bacteria</taxon>
        <taxon>Pseudomonadati</taxon>
        <taxon>Bdellovibrionota</taxon>
        <taxon>Bacteriovoracia</taxon>
        <taxon>Bacteriovoracales</taxon>
        <taxon>Bacteriovoracaceae</taxon>
        <taxon>Bacteriovorax</taxon>
    </lineage>
</organism>
<dbReference type="Pfam" id="PF08877">
    <property type="entry name" value="MepB-like"/>
    <property type="match status" value="1"/>
</dbReference>
<keyword evidence="2" id="KW-1185">Reference proteome</keyword>
<dbReference type="PIRSF" id="PIRSF032285">
    <property type="entry name" value="UCP032285"/>
    <property type="match status" value="1"/>
</dbReference>
<proteinExistence type="predicted"/>
<name>A0ABU5VRF3_9BACT</name>
<evidence type="ECO:0000313" key="2">
    <source>
        <dbReference type="Proteomes" id="UP001302274"/>
    </source>
</evidence>
<dbReference type="Proteomes" id="UP001302274">
    <property type="component" value="Unassembled WGS sequence"/>
</dbReference>
<dbReference type="InterPro" id="IPR038231">
    <property type="entry name" value="MepB-like_sf"/>
</dbReference>
<dbReference type="Gene3D" id="3.40.1350.140">
    <property type="entry name" value="MepB-like"/>
    <property type="match status" value="1"/>
</dbReference>
<protein>
    <submittedName>
        <fullName evidence="1">MepB family protein</fullName>
    </submittedName>
</protein>
<accession>A0ABU5VRF3</accession>
<sequence length="175" mass="19970">MNQSFWTSIDSLPEDLLLSKELVYDKCSYTCSLPVSEAESSEYGAHEFKLNNLAIKFRIAKTTPTKIGQFVTLWKRSKAGPIAPFDLSDKIDFFIISTRKGKRLGLFIFPKAVLCEHGIVSTKTTEGKRAIRVYPSWDKTESKQAQKTQKWQLNYFLEIPEKDIVDIKQAKALLS</sequence>
<dbReference type="RefSeq" id="WP_323575248.1">
    <property type="nucleotide sequence ID" value="NZ_JAYGJQ010000001.1"/>
</dbReference>
<gene>
    <name evidence="1" type="ORF">SHI21_05450</name>
</gene>
<dbReference type="InterPro" id="IPR011235">
    <property type="entry name" value="MepB-like"/>
</dbReference>
<dbReference type="EMBL" id="JAYGJQ010000001">
    <property type="protein sequence ID" value="MEA9355631.1"/>
    <property type="molecule type" value="Genomic_DNA"/>
</dbReference>
<evidence type="ECO:0000313" key="1">
    <source>
        <dbReference type="EMBL" id="MEA9355631.1"/>
    </source>
</evidence>
<reference evidence="1 2" key="1">
    <citation type="submission" date="2023-11" db="EMBL/GenBank/DDBJ databases">
        <title>A Novel Polar Bacteriovorax (B. antarcticus) Isolated from the Biocrust in Antarctica.</title>
        <authorList>
            <person name="Mun W."/>
            <person name="Choi S.Y."/>
            <person name="Mitchell R.J."/>
        </authorList>
    </citation>
    <scope>NUCLEOTIDE SEQUENCE [LARGE SCALE GENOMIC DNA]</scope>
    <source>
        <strain evidence="1 2">PP10</strain>
    </source>
</reference>